<evidence type="ECO:0000313" key="1">
    <source>
        <dbReference type="EMBL" id="JAP23226.1"/>
    </source>
</evidence>
<name>A0A0V0HT43_SOLCH</name>
<protein>
    <submittedName>
        <fullName evidence="1">Putative ovule protein</fullName>
    </submittedName>
</protein>
<sequence>MLLFGTIFDLFVGCKSVRNLICWSSLLLVFRFFESLLFPPPPELLFYSCYFEPIVDCVNHVNFFSCPVHADYFIGGK</sequence>
<dbReference type="AlphaFoldDB" id="A0A0V0HT43"/>
<organism evidence="1">
    <name type="scientific">Solanum chacoense</name>
    <name type="common">Chaco potato</name>
    <dbReference type="NCBI Taxonomy" id="4108"/>
    <lineage>
        <taxon>Eukaryota</taxon>
        <taxon>Viridiplantae</taxon>
        <taxon>Streptophyta</taxon>
        <taxon>Embryophyta</taxon>
        <taxon>Tracheophyta</taxon>
        <taxon>Spermatophyta</taxon>
        <taxon>Magnoliopsida</taxon>
        <taxon>eudicotyledons</taxon>
        <taxon>Gunneridae</taxon>
        <taxon>Pentapetalae</taxon>
        <taxon>asterids</taxon>
        <taxon>lamiids</taxon>
        <taxon>Solanales</taxon>
        <taxon>Solanaceae</taxon>
        <taxon>Solanoideae</taxon>
        <taxon>Solaneae</taxon>
        <taxon>Solanum</taxon>
    </lineage>
</organism>
<reference evidence="1" key="1">
    <citation type="submission" date="2015-12" db="EMBL/GenBank/DDBJ databases">
        <title>Gene expression during late stages of embryo sac development: a critical building block for successful pollen-pistil interactions.</title>
        <authorList>
            <person name="Liu Y."/>
            <person name="Joly V."/>
            <person name="Sabar M."/>
            <person name="Matton D.P."/>
        </authorList>
    </citation>
    <scope>NUCLEOTIDE SEQUENCE</scope>
</reference>
<dbReference type="EMBL" id="GEDG01015703">
    <property type="protein sequence ID" value="JAP23226.1"/>
    <property type="molecule type" value="Transcribed_RNA"/>
</dbReference>
<accession>A0A0V0HT43</accession>
<proteinExistence type="predicted"/>